<dbReference type="Gene3D" id="2.60.320.10">
    <property type="entry name" value="N-utilization substance G protein NusG, insert domain"/>
    <property type="match status" value="1"/>
</dbReference>
<accession>A0A369AW06</accession>
<dbReference type="CDD" id="cd09911">
    <property type="entry name" value="Lin0431_like"/>
    <property type="match status" value="1"/>
</dbReference>
<name>A0A369AW06_9BACL</name>
<dbReference type="RefSeq" id="WP_114499083.1">
    <property type="nucleotide sequence ID" value="NZ_QPJW01000020.1"/>
</dbReference>
<comment type="caution">
    <text evidence="2">The sequence shown here is derived from an EMBL/GenBank/DDBJ whole genome shotgun (WGS) entry which is preliminary data.</text>
</comment>
<evidence type="ECO:0000313" key="2">
    <source>
        <dbReference type="EMBL" id="RCX13572.1"/>
    </source>
</evidence>
<sequence length="130" mass="14330">MKRGDILLIGLIVVIAAVFLVPRWLDGESSEKYHNGPRIAKITVDGKPFRTVELTGEEQTIEIKTEFGYNLLKVHDYGIEMIDADCPDKVCLTFGFIERNGGTIVCLPHKLLVEIEGASGEGDDLDAVVK</sequence>
<dbReference type="AlphaFoldDB" id="A0A369AW06"/>
<evidence type="ECO:0000313" key="3">
    <source>
        <dbReference type="Proteomes" id="UP000253090"/>
    </source>
</evidence>
<keyword evidence="1" id="KW-0812">Transmembrane</keyword>
<keyword evidence="3" id="KW-1185">Reference proteome</keyword>
<protein>
    <submittedName>
        <fullName evidence="2">Uncharacterized protein</fullName>
    </submittedName>
</protein>
<dbReference type="OrthoDB" id="47603at2"/>
<dbReference type="Pfam" id="PF07009">
    <property type="entry name" value="NusG_II"/>
    <property type="match status" value="1"/>
</dbReference>
<reference evidence="2 3" key="1">
    <citation type="submission" date="2018-07" db="EMBL/GenBank/DDBJ databases">
        <title>Genomic Encyclopedia of Type Strains, Phase III (KMG-III): the genomes of soil and plant-associated and newly described type strains.</title>
        <authorList>
            <person name="Whitman W."/>
        </authorList>
    </citation>
    <scope>NUCLEOTIDE SEQUENCE [LARGE SCALE GENOMIC DNA]</scope>
    <source>
        <strain evidence="2 3">CECT 8333</strain>
    </source>
</reference>
<keyword evidence="1" id="KW-0472">Membrane</keyword>
<dbReference type="Proteomes" id="UP000253090">
    <property type="component" value="Unassembled WGS sequence"/>
</dbReference>
<feature type="transmembrane region" description="Helical" evidence="1">
    <location>
        <begin position="6"/>
        <end position="25"/>
    </location>
</feature>
<evidence type="ECO:0000256" key="1">
    <source>
        <dbReference type="SAM" id="Phobius"/>
    </source>
</evidence>
<keyword evidence="1" id="KW-1133">Transmembrane helix</keyword>
<proteinExistence type="predicted"/>
<dbReference type="InterPro" id="IPR038690">
    <property type="entry name" value="NusG_2_sf"/>
</dbReference>
<dbReference type="EMBL" id="QPJW01000020">
    <property type="protein sequence ID" value="RCX13572.1"/>
    <property type="molecule type" value="Genomic_DNA"/>
</dbReference>
<organism evidence="2 3">
    <name type="scientific">Fontibacillus phaseoli</name>
    <dbReference type="NCBI Taxonomy" id="1416533"/>
    <lineage>
        <taxon>Bacteria</taxon>
        <taxon>Bacillati</taxon>
        <taxon>Bacillota</taxon>
        <taxon>Bacilli</taxon>
        <taxon>Bacillales</taxon>
        <taxon>Paenibacillaceae</taxon>
        <taxon>Fontibacillus</taxon>
    </lineage>
</organism>
<gene>
    <name evidence="2" type="ORF">DFP94_12019</name>
</gene>